<evidence type="ECO:0000259" key="8">
    <source>
        <dbReference type="Pfam" id="PF02687"/>
    </source>
</evidence>
<feature type="transmembrane region" description="Helical" evidence="7">
    <location>
        <begin position="21"/>
        <end position="42"/>
    </location>
</feature>
<keyword evidence="4 7" id="KW-1133">Transmembrane helix</keyword>
<dbReference type="PANTHER" id="PTHR30572">
    <property type="entry name" value="MEMBRANE COMPONENT OF TRANSPORTER-RELATED"/>
    <property type="match status" value="1"/>
</dbReference>
<keyword evidence="11" id="KW-1185">Reference proteome</keyword>
<dbReference type="STRING" id="1075417.SAMN05421823_10666"/>
<dbReference type="Pfam" id="PF12704">
    <property type="entry name" value="MacB_PCD"/>
    <property type="match status" value="1"/>
</dbReference>
<evidence type="ECO:0000313" key="11">
    <source>
        <dbReference type="Proteomes" id="UP000198510"/>
    </source>
</evidence>
<dbReference type="PANTHER" id="PTHR30572:SF4">
    <property type="entry name" value="ABC TRANSPORTER PERMEASE YTRF"/>
    <property type="match status" value="1"/>
</dbReference>
<evidence type="ECO:0000256" key="6">
    <source>
        <dbReference type="ARBA" id="ARBA00038076"/>
    </source>
</evidence>
<comment type="similarity">
    <text evidence="6">Belongs to the ABC-4 integral membrane protein family.</text>
</comment>
<evidence type="ECO:0000256" key="5">
    <source>
        <dbReference type="ARBA" id="ARBA00023136"/>
    </source>
</evidence>
<name>A0A1G9K6M3_9BACT</name>
<feature type="domain" description="MacB-like periplasmic core" evidence="9">
    <location>
        <begin position="21"/>
        <end position="246"/>
    </location>
</feature>
<evidence type="ECO:0000256" key="1">
    <source>
        <dbReference type="ARBA" id="ARBA00004651"/>
    </source>
</evidence>
<keyword evidence="3 7" id="KW-0812">Transmembrane</keyword>
<dbReference type="GO" id="GO:0005886">
    <property type="term" value="C:plasma membrane"/>
    <property type="evidence" value="ECO:0007669"/>
    <property type="project" value="UniProtKB-SubCell"/>
</dbReference>
<evidence type="ECO:0000256" key="7">
    <source>
        <dbReference type="SAM" id="Phobius"/>
    </source>
</evidence>
<feature type="domain" description="ABC3 transporter permease C-terminal" evidence="8">
    <location>
        <begin position="292"/>
        <end position="405"/>
    </location>
</feature>
<evidence type="ECO:0000259" key="9">
    <source>
        <dbReference type="Pfam" id="PF12704"/>
    </source>
</evidence>
<dbReference type="Pfam" id="PF02687">
    <property type="entry name" value="FtsX"/>
    <property type="match status" value="1"/>
</dbReference>
<proteinExistence type="inferred from homology"/>
<protein>
    <submittedName>
        <fullName evidence="10">Putative ABC transport system permease protein</fullName>
    </submittedName>
</protein>
<evidence type="ECO:0000256" key="3">
    <source>
        <dbReference type="ARBA" id="ARBA00022692"/>
    </source>
</evidence>
<accession>A0A1G9K6M3</accession>
<keyword evidence="5 7" id="KW-0472">Membrane</keyword>
<organism evidence="10 11">
    <name type="scientific">Catalinimonas alkaloidigena</name>
    <dbReference type="NCBI Taxonomy" id="1075417"/>
    <lineage>
        <taxon>Bacteria</taxon>
        <taxon>Pseudomonadati</taxon>
        <taxon>Bacteroidota</taxon>
        <taxon>Cytophagia</taxon>
        <taxon>Cytophagales</taxon>
        <taxon>Catalimonadaceae</taxon>
        <taxon>Catalinimonas</taxon>
    </lineage>
</organism>
<evidence type="ECO:0000256" key="4">
    <source>
        <dbReference type="ARBA" id="ARBA00022989"/>
    </source>
</evidence>
<comment type="subcellular location">
    <subcellularLocation>
        <location evidence="1">Cell membrane</location>
        <topology evidence="1">Multi-pass membrane protein</topology>
    </subcellularLocation>
</comment>
<reference evidence="10 11" key="1">
    <citation type="submission" date="2016-10" db="EMBL/GenBank/DDBJ databases">
        <authorList>
            <person name="de Groot N.N."/>
        </authorList>
    </citation>
    <scope>NUCLEOTIDE SEQUENCE [LARGE SCALE GENOMIC DNA]</scope>
    <source>
        <strain evidence="10 11">DSM 25186</strain>
    </source>
</reference>
<dbReference type="InterPro" id="IPR050250">
    <property type="entry name" value="Macrolide_Exporter_MacB"/>
</dbReference>
<dbReference type="AlphaFoldDB" id="A0A1G9K6M3"/>
<dbReference type="RefSeq" id="WP_089683707.1">
    <property type="nucleotide sequence ID" value="NZ_FNFO01000006.1"/>
</dbReference>
<dbReference type="InterPro" id="IPR003838">
    <property type="entry name" value="ABC3_permease_C"/>
</dbReference>
<sequence length="412" mass="45011">MNIKENIQEGFRSVRSNLLRSILTALIIAIGITALVGILTSIDGIRDSVNSNLSQLGANSFEIEEKDSQNRRQGGVQEKVYPPIKYAEAKRFRTLFADEGTVNLVTNVTFNAELKRGSKKTNPNSRITGSDENYLDAAGLTLASGRNFTPQELRYGAKVAILGQELLKTLFDENEEPVGKELLMLGTKFRIIGVLEETGGVFGGSSRDRMALIPIDNASQLATDRELTYELTVMVPDQQQLDYALSEATGMMRQIRGDRPGEPESFSIEKRESLSQSLDSITGMLRLAGFGIGFITLLGASIGLMNIMLVSVTERTREIGVRKALGATPQRIRQQFLIEAILICVLGGSLGIVLGIGIGNLVASLVGMQSFLVPWGWILLSFVICVGVGLLSGYYPAWKASRLDPIESLRYE</sequence>
<evidence type="ECO:0000313" key="10">
    <source>
        <dbReference type="EMBL" id="SDL45319.1"/>
    </source>
</evidence>
<feature type="transmembrane region" description="Helical" evidence="7">
    <location>
        <begin position="375"/>
        <end position="395"/>
    </location>
</feature>
<dbReference type="OrthoDB" id="9770036at2"/>
<dbReference type="InterPro" id="IPR025857">
    <property type="entry name" value="MacB_PCD"/>
</dbReference>
<dbReference type="GO" id="GO:0022857">
    <property type="term" value="F:transmembrane transporter activity"/>
    <property type="evidence" value="ECO:0007669"/>
    <property type="project" value="TreeGrafter"/>
</dbReference>
<gene>
    <name evidence="10" type="ORF">SAMN05421823_10666</name>
</gene>
<keyword evidence="2" id="KW-1003">Cell membrane</keyword>
<dbReference type="EMBL" id="FNFO01000006">
    <property type="protein sequence ID" value="SDL45319.1"/>
    <property type="molecule type" value="Genomic_DNA"/>
</dbReference>
<evidence type="ECO:0000256" key="2">
    <source>
        <dbReference type="ARBA" id="ARBA00022475"/>
    </source>
</evidence>
<dbReference type="Proteomes" id="UP000198510">
    <property type="component" value="Unassembled WGS sequence"/>
</dbReference>
<feature type="transmembrane region" description="Helical" evidence="7">
    <location>
        <begin position="287"/>
        <end position="312"/>
    </location>
</feature>
<feature type="transmembrane region" description="Helical" evidence="7">
    <location>
        <begin position="340"/>
        <end position="363"/>
    </location>
</feature>